<dbReference type="RefSeq" id="XP_008025276.1">
    <property type="nucleotide sequence ID" value="XM_008027085.1"/>
</dbReference>
<dbReference type="STRING" id="671987.R0KEX4"/>
<reference evidence="1 2" key="1">
    <citation type="journal article" date="2012" name="PLoS Pathog.">
        <title>Diverse lifestyles and strategies of plant pathogenesis encoded in the genomes of eighteen Dothideomycetes fungi.</title>
        <authorList>
            <person name="Ohm R.A."/>
            <person name="Feau N."/>
            <person name="Henrissat B."/>
            <person name="Schoch C.L."/>
            <person name="Horwitz B.A."/>
            <person name="Barry K.W."/>
            <person name="Condon B.J."/>
            <person name="Copeland A.C."/>
            <person name="Dhillon B."/>
            <person name="Glaser F."/>
            <person name="Hesse C.N."/>
            <person name="Kosti I."/>
            <person name="LaButti K."/>
            <person name="Lindquist E.A."/>
            <person name="Lucas S."/>
            <person name="Salamov A.A."/>
            <person name="Bradshaw R.E."/>
            <person name="Ciuffetti L."/>
            <person name="Hamelin R.C."/>
            <person name="Kema G.H.J."/>
            <person name="Lawrence C."/>
            <person name="Scott J.A."/>
            <person name="Spatafora J.W."/>
            <person name="Turgeon B.G."/>
            <person name="de Wit P.J.G.M."/>
            <person name="Zhong S."/>
            <person name="Goodwin S.B."/>
            <person name="Grigoriev I.V."/>
        </authorList>
    </citation>
    <scope>NUCLEOTIDE SEQUENCE [LARGE SCALE GENOMIC DNA]</scope>
    <source>
        <strain evidence="2">28A</strain>
    </source>
</reference>
<proteinExistence type="predicted"/>
<keyword evidence="2" id="KW-1185">Reference proteome</keyword>
<dbReference type="EMBL" id="KB908592">
    <property type="protein sequence ID" value="EOA86637.1"/>
    <property type="molecule type" value="Genomic_DNA"/>
</dbReference>
<evidence type="ECO:0000313" key="2">
    <source>
        <dbReference type="Proteomes" id="UP000016935"/>
    </source>
</evidence>
<accession>R0KEX4</accession>
<organism evidence="1 2">
    <name type="scientific">Exserohilum turcicum (strain 28A)</name>
    <name type="common">Northern leaf blight fungus</name>
    <name type="synonym">Setosphaeria turcica</name>
    <dbReference type="NCBI Taxonomy" id="671987"/>
    <lineage>
        <taxon>Eukaryota</taxon>
        <taxon>Fungi</taxon>
        <taxon>Dikarya</taxon>
        <taxon>Ascomycota</taxon>
        <taxon>Pezizomycotina</taxon>
        <taxon>Dothideomycetes</taxon>
        <taxon>Pleosporomycetidae</taxon>
        <taxon>Pleosporales</taxon>
        <taxon>Pleosporineae</taxon>
        <taxon>Pleosporaceae</taxon>
        <taxon>Exserohilum</taxon>
    </lineage>
</organism>
<protein>
    <submittedName>
        <fullName evidence="1">Uncharacterized protein</fullName>
    </submittedName>
</protein>
<dbReference type="OrthoDB" id="67027at2759"/>
<dbReference type="HOGENOM" id="CLU_1928897_0_0_1"/>
<evidence type="ECO:0000313" key="1">
    <source>
        <dbReference type="EMBL" id="EOA86637.1"/>
    </source>
</evidence>
<dbReference type="AlphaFoldDB" id="R0KEX4"/>
<dbReference type="Proteomes" id="UP000016935">
    <property type="component" value="Unassembled WGS sequence"/>
</dbReference>
<name>R0KEX4_EXST2</name>
<dbReference type="GeneID" id="19398563"/>
<sequence length="131" mass="14011">MVLGSQLCSAWFKYRGPHGKEASLLLVGYVAQQDRQAVSCLQHNGPSCAMTSSPPMPSLSEATALESTSSSSGPMARLCHLQKMVATALGPIIGAVHEDAGDEAVHTIMQRLGFFDHVLLSATLQFLHFQT</sequence>
<gene>
    <name evidence="1" type="ORF">SETTUDRAFT_162864</name>
</gene>
<reference evidence="1 2" key="2">
    <citation type="journal article" date="2013" name="PLoS Genet.">
        <title>Comparative genome structure, secondary metabolite, and effector coding capacity across Cochliobolus pathogens.</title>
        <authorList>
            <person name="Condon B.J."/>
            <person name="Leng Y."/>
            <person name="Wu D."/>
            <person name="Bushley K.E."/>
            <person name="Ohm R.A."/>
            <person name="Otillar R."/>
            <person name="Martin J."/>
            <person name="Schackwitz W."/>
            <person name="Grimwood J."/>
            <person name="MohdZainudin N."/>
            <person name="Xue C."/>
            <person name="Wang R."/>
            <person name="Manning V.A."/>
            <person name="Dhillon B."/>
            <person name="Tu Z.J."/>
            <person name="Steffenson B.J."/>
            <person name="Salamov A."/>
            <person name="Sun H."/>
            <person name="Lowry S."/>
            <person name="LaButti K."/>
            <person name="Han J."/>
            <person name="Copeland A."/>
            <person name="Lindquist E."/>
            <person name="Barry K."/>
            <person name="Schmutz J."/>
            <person name="Baker S.E."/>
            <person name="Ciuffetti L.M."/>
            <person name="Grigoriev I.V."/>
            <person name="Zhong S."/>
            <person name="Turgeon B.G."/>
        </authorList>
    </citation>
    <scope>NUCLEOTIDE SEQUENCE [LARGE SCALE GENOMIC DNA]</scope>
    <source>
        <strain evidence="2">28A</strain>
    </source>
</reference>